<dbReference type="Proteomes" id="UP001189624">
    <property type="component" value="Chromosome 7"/>
</dbReference>
<accession>A0AA86T6A4</accession>
<proteinExistence type="predicted"/>
<keyword evidence="2" id="KW-1185">Reference proteome</keyword>
<gene>
    <name evidence="1" type="ORF">AYBTSS11_LOCUS22239</name>
</gene>
<sequence>MDKVVVQNEIVAASGFKDRLVSRLLFILTPDYRTPLVKLVGAGIAIGLRSQAGPTLLYSSPVGEGKVPSVPEVAEKWKA</sequence>
<protein>
    <submittedName>
        <fullName evidence="1">Uncharacterized protein</fullName>
    </submittedName>
</protein>
<evidence type="ECO:0000313" key="2">
    <source>
        <dbReference type="Proteomes" id="UP001189624"/>
    </source>
</evidence>
<dbReference type="AlphaFoldDB" id="A0AA86T6A4"/>
<dbReference type="EMBL" id="OY731404">
    <property type="protein sequence ID" value="CAJ1969397.1"/>
    <property type="molecule type" value="Genomic_DNA"/>
</dbReference>
<organism evidence="1 2">
    <name type="scientific">Sphenostylis stenocarpa</name>
    <dbReference type="NCBI Taxonomy" id="92480"/>
    <lineage>
        <taxon>Eukaryota</taxon>
        <taxon>Viridiplantae</taxon>
        <taxon>Streptophyta</taxon>
        <taxon>Embryophyta</taxon>
        <taxon>Tracheophyta</taxon>
        <taxon>Spermatophyta</taxon>
        <taxon>Magnoliopsida</taxon>
        <taxon>eudicotyledons</taxon>
        <taxon>Gunneridae</taxon>
        <taxon>Pentapetalae</taxon>
        <taxon>rosids</taxon>
        <taxon>fabids</taxon>
        <taxon>Fabales</taxon>
        <taxon>Fabaceae</taxon>
        <taxon>Papilionoideae</taxon>
        <taxon>50 kb inversion clade</taxon>
        <taxon>NPAAA clade</taxon>
        <taxon>indigoferoid/millettioid clade</taxon>
        <taxon>Phaseoleae</taxon>
        <taxon>Sphenostylis</taxon>
    </lineage>
</organism>
<name>A0AA86T6A4_9FABA</name>
<reference evidence="1" key="1">
    <citation type="submission" date="2023-10" db="EMBL/GenBank/DDBJ databases">
        <authorList>
            <person name="Domelevo Entfellner J.-B."/>
        </authorList>
    </citation>
    <scope>NUCLEOTIDE SEQUENCE</scope>
</reference>
<dbReference type="Gramene" id="rna-AYBTSS11_LOCUS22239">
    <property type="protein sequence ID" value="CAJ1969397.1"/>
    <property type="gene ID" value="gene-AYBTSS11_LOCUS22239"/>
</dbReference>
<evidence type="ECO:0000313" key="1">
    <source>
        <dbReference type="EMBL" id="CAJ1969397.1"/>
    </source>
</evidence>